<proteinExistence type="predicted"/>
<reference evidence="1" key="1">
    <citation type="journal article" date="2023" name="Insect Mol. Biol.">
        <title>Genome sequencing provides insights into the evolution of gene families encoding plant cell wall-degrading enzymes in longhorned beetles.</title>
        <authorList>
            <person name="Shin N.R."/>
            <person name="Okamura Y."/>
            <person name="Kirsch R."/>
            <person name="Pauchet Y."/>
        </authorList>
    </citation>
    <scope>NUCLEOTIDE SEQUENCE</scope>
    <source>
        <strain evidence="1">AMC_N1</strain>
    </source>
</reference>
<dbReference type="EMBL" id="JAPWTK010000002">
    <property type="protein sequence ID" value="KAJ8962825.1"/>
    <property type="molecule type" value="Genomic_DNA"/>
</dbReference>
<comment type="caution">
    <text evidence="1">The sequence shown here is derived from an EMBL/GenBank/DDBJ whole genome shotgun (WGS) entry which is preliminary data.</text>
</comment>
<gene>
    <name evidence="1" type="ORF">NQ318_001225</name>
</gene>
<dbReference type="AlphaFoldDB" id="A0AAV8ZFX7"/>
<name>A0AAV8ZFX7_9CUCU</name>
<accession>A0AAV8ZFX7</accession>
<dbReference type="Proteomes" id="UP001162162">
    <property type="component" value="Unassembled WGS sequence"/>
</dbReference>
<keyword evidence="2" id="KW-1185">Reference proteome</keyword>
<organism evidence="1 2">
    <name type="scientific">Aromia moschata</name>
    <dbReference type="NCBI Taxonomy" id="1265417"/>
    <lineage>
        <taxon>Eukaryota</taxon>
        <taxon>Metazoa</taxon>
        <taxon>Ecdysozoa</taxon>
        <taxon>Arthropoda</taxon>
        <taxon>Hexapoda</taxon>
        <taxon>Insecta</taxon>
        <taxon>Pterygota</taxon>
        <taxon>Neoptera</taxon>
        <taxon>Endopterygota</taxon>
        <taxon>Coleoptera</taxon>
        <taxon>Polyphaga</taxon>
        <taxon>Cucujiformia</taxon>
        <taxon>Chrysomeloidea</taxon>
        <taxon>Cerambycidae</taxon>
        <taxon>Cerambycinae</taxon>
        <taxon>Callichromatini</taxon>
        <taxon>Aromia</taxon>
    </lineage>
</organism>
<sequence length="145" mass="16534">MCLPDFASFNMSKVYAKIVSKFLTHEQKEARINICADILNNIVNDPGLLAMVITCDESSSALKWTRIESVEAVKTKATEVLNQLTEADFQHCFQQWKSRMERCRDRQRQYEIEGEKVGTVIGNEQKSVMTAVRLLNSHTSYLASI</sequence>
<protein>
    <submittedName>
        <fullName evidence="1">Uncharacterized protein</fullName>
    </submittedName>
</protein>
<evidence type="ECO:0000313" key="1">
    <source>
        <dbReference type="EMBL" id="KAJ8962825.1"/>
    </source>
</evidence>
<evidence type="ECO:0000313" key="2">
    <source>
        <dbReference type="Proteomes" id="UP001162162"/>
    </source>
</evidence>